<dbReference type="CDD" id="cd06433">
    <property type="entry name" value="GT_2_WfgS_like"/>
    <property type="match status" value="1"/>
</dbReference>
<evidence type="ECO:0000313" key="2">
    <source>
        <dbReference type="EMBL" id="OGG00899.1"/>
    </source>
</evidence>
<gene>
    <name evidence="2" type="ORF">A2153_03275</name>
</gene>
<proteinExistence type="predicted"/>
<reference evidence="2 3" key="1">
    <citation type="journal article" date="2016" name="Nat. Commun.">
        <title>Thousands of microbial genomes shed light on interconnected biogeochemical processes in an aquifer system.</title>
        <authorList>
            <person name="Anantharaman K."/>
            <person name="Brown C.T."/>
            <person name="Hug L.A."/>
            <person name="Sharon I."/>
            <person name="Castelle C.J."/>
            <person name="Probst A.J."/>
            <person name="Thomas B.C."/>
            <person name="Singh A."/>
            <person name="Wilkins M.J."/>
            <person name="Karaoz U."/>
            <person name="Brodie E.L."/>
            <person name="Williams K.H."/>
            <person name="Hubbard S.S."/>
            <person name="Banfield J.F."/>
        </authorList>
    </citation>
    <scope>NUCLEOTIDE SEQUENCE [LARGE SCALE GENOMIC DNA]</scope>
</reference>
<protein>
    <recommendedName>
        <fullName evidence="1">Glycosyltransferase 2-like domain-containing protein</fullName>
    </recommendedName>
</protein>
<dbReference type="PANTHER" id="PTHR22916:SF65">
    <property type="entry name" value="SLR1065 PROTEIN"/>
    <property type="match status" value="1"/>
</dbReference>
<name>A0A1F5YL22_9BACT</name>
<dbReference type="EMBL" id="MFJB01000007">
    <property type="protein sequence ID" value="OGG00899.1"/>
    <property type="molecule type" value="Genomic_DNA"/>
</dbReference>
<evidence type="ECO:0000259" key="1">
    <source>
        <dbReference type="Pfam" id="PF00535"/>
    </source>
</evidence>
<dbReference type="Gene3D" id="3.90.550.10">
    <property type="entry name" value="Spore Coat Polysaccharide Biosynthesis Protein SpsA, Chain A"/>
    <property type="match status" value="1"/>
</dbReference>
<dbReference type="Pfam" id="PF00535">
    <property type="entry name" value="Glycos_transf_2"/>
    <property type="match status" value="1"/>
</dbReference>
<dbReference type="Proteomes" id="UP000177396">
    <property type="component" value="Unassembled WGS sequence"/>
</dbReference>
<sequence>MKKNPQNLPVISIVTPSLNQGKYIEKTIKSVLDQQYPCLEHIIMDGGSIDNTLDILKKYQKNLVWQSAKDKGQSAAINKGLKKSAGDILCYINSDDYLLPRSLHQVARIFQENQKVMWLTGKCRIVDENNRQVRQAVTFYKNFFLKFFRSSQIFSIVQFISQPSTFWRRSVTEKIGYFDESLNYDMDYDYWLRIWQKYPLYFLDDYLSAYRIHPSAKAVVSPATQFKVQYKIVKKYRKNIFLLLLHRLHARIALIIYRFFY</sequence>
<dbReference type="InterPro" id="IPR029044">
    <property type="entry name" value="Nucleotide-diphossugar_trans"/>
</dbReference>
<organism evidence="2 3">
    <name type="scientific">Candidatus Gottesmanbacteria bacterium RBG_16_38_7b</name>
    <dbReference type="NCBI Taxonomy" id="1798372"/>
    <lineage>
        <taxon>Bacteria</taxon>
        <taxon>Candidatus Gottesmaniibacteriota</taxon>
    </lineage>
</organism>
<dbReference type="InterPro" id="IPR001173">
    <property type="entry name" value="Glyco_trans_2-like"/>
</dbReference>
<feature type="domain" description="Glycosyltransferase 2-like" evidence="1">
    <location>
        <begin position="12"/>
        <end position="175"/>
    </location>
</feature>
<accession>A0A1F5YL22</accession>
<dbReference type="AlphaFoldDB" id="A0A1F5YL22"/>
<dbReference type="PANTHER" id="PTHR22916">
    <property type="entry name" value="GLYCOSYLTRANSFERASE"/>
    <property type="match status" value="1"/>
</dbReference>
<comment type="caution">
    <text evidence="2">The sequence shown here is derived from an EMBL/GenBank/DDBJ whole genome shotgun (WGS) entry which is preliminary data.</text>
</comment>
<dbReference type="SUPFAM" id="SSF53448">
    <property type="entry name" value="Nucleotide-diphospho-sugar transferases"/>
    <property type="match status" value="1"/>
</dbReference>
<evidence type="ECO:0000313" key="3">
    <source>
        <dbReference type="Proteomes" id="UP000177396"/>
    </source>
</evidence>